<sequence>MVVDRQAEEDKRKHQPWILLGIHGCKEFLLEKKNPGKYLYRFLVACVEQSHRTNTPPFRQ</sequence>
<gene>
    <name evidence="1" type="ORF">FH972_014495</name>
</gene>
<evidence type="ECO:0000313" key="1">
    <source>
        <dbReference type="EMBL" id="KAE8075808.1"/>
    </source>
</evidence>
<reference evidence="1 2" key="1">
    <citation type="submission" date="2019-06" db="EMBL/GenBank/DDBJ databases">
        <title>A chromosomal-level reference genome of Carpinus fangiana (Coryloideae, Betulaceae).</title>
        <authorList>
            <person name="Yang X."/>
            <person name="Wang Z."/>
            <person name="Zhang L."/>
            <person name="Hao G."/>
            <person name="Liu J."/>
            <person name="Yang Y."/>
        </authorList>
    </citation>
    <scope>NUCLEOTIDE SEQUENCE [LARGE SCALE GENOMIC DNA]</scope>
    <source>
        <strain evidence="1">Cfa_2016G</strain>
        <tissue evidence="1">Leaf</tissue>
    </source>
</reference>
<evidence type="ECO:0000313" key="2">
    <source>
        <dbReference type="Proteomes" id="UP000327013"/>
    </source>
</evidence>
<protein>
    <submittedName>
        <fullName evidence="1">Uncharacterized protein</fullName>
    </submittedName>
</protein>
<dbReference type="Proteomes" id="UP000327013">
    <property type="component" value="Chromosome 6"/>
</dbReference>
<name>A0A5N6RCM7_9ROSI</name>
<organism evidence="1 2">
    <name type="scientific">Carpinus fangiana</name>
    <dbReference type="NCBI Taxonomy" id="176857"/>
    <lineage>
        <taxon>Eukaryota</taxon>
        <taxon>Viridiplantae</taxon>
        <taxon>Streptophyta</taxon>
        <taxon>Embryophyta</taxon>
        <taxon>Tracheophyta</taxon>
        <taxon>Spermatophyta</taxon>
        <taxon>Magnoliopsida</taxon>
        <taxon>eudicotyledons</taxon>
        <taxon>Gunneridae</taxon>
        <taxon>Pentapetalae</taxon>
        <taxon>rosids</taxon>
        <taxon>fabids</taxon>
        <taxon>Fagales</taxon>
        <taxon>Betulaceae</taxon>
        <taxon>Carpinus</taxon>
    </lineage>
</organism>
<proteinExistence type="predicted"/>
<keyword evidence="2" id="KW-1185">Reference proteome</keyword>
<dbReference type="AlphaFoldDB" id="A0A5N6RCM7"/>
<dbReference type="EMBL" id="CM017326">
    <property type="protein sequence ID" value="KAE8075808.1"/>
    <property type="molecule type" value="Genomic_DNA"/>
</dbReference>
<accession>A0A5N6RCM7</accession>